<dbReference type="AlphaFoldDB" id="A0AAU9JJC6"/>
<dbReference type="Pfam" id="PF08016">
    <property type="entry name" value="PKD_channel"/>
    <property type="match status" value="1"/>
</dbReference>
<evidence type="ECO:0000256" key="3">
    <source>
        <dbReference type="ARBA" id="ARBA00022989"/>
    </source>
</evidence>
<feature type="transmembrane region" description="Helical" evidence="5">
    <location>
        <begin position="365"/>
        <end position="391"/>
    </location>
</feature>
<feature type="transmembrane region" description="Helical" evidence="5">
    <location>
        <begin position="323"/>
        <end position="345"/>
    </location>
</feature>
<dbReference type="EMBL" id="CAJZBQ010000039">
    <property type="protein sequence ID" value="CAG9325808.1"/>
    <property type="molecule type" value="Genomic_DNA"/>
</dbReference>
<dbReference type="PANTHER" id="PTHR12127:SF7">
    <property type="entry name" value="SD02261P"/>
    <property type="match status" value="1"/>
</dbReference>
<dbReference type="InterPro" id="IPR013122">
    <property type="entry name" value="PKD1_2_channel"/>
</dbReference>
<evidence type="ECO:0000256" key="4">
    <source>
        <dbReference type="ARBA" id="ARBA00023136"/>
    </source>
</evidence>
<comment type="caution">
    <text evidence="7">The sequence shown here is derived from an EMBL/GenBank/DDBJ whole genome shotgun (WGS) entry which is preliminary data.</text>
</comment>
<feature type="transmembrane region" description="Helical" evidence="5">
    <location>
        <begin position="296"/>
        <end position="317"/>
    </location>
</feature>
<protein>
    <recommendedName>
        <fullName evidence="6">Polycystin cation channel PKD1/PKD2 domain-containing protein</fullName>
    </recommendedName>
</protein>
<dbReference type="GO" id="GO:0072345">
    <property type="term" value="F:NAADP-sensitive calcium-release channel activity"/>
    <property type="evidence" value="ECO:0007669"/>
    <property type="project" value="TreeGrafter"/>
</dbReference>
<evidence type="ECO:0000313" key="7">
    <source>
        <dbReference type="EMBL" id="CAG9325808.1"/>
    </source>
</evidence>
<keyword evidence="3 5" id="KW-1133">Transmembrane helix</keyword>
<evidence type="ECO:0000313" key="8">
    <source>
        <dbReference type="Proteomes" id="UP001162131"/>
    </source>
</evidence>
<keyword evidence="4 5" id="KW-0472">Membrane</keyword>
<evidence type="ECO:0000256" key="1">
    <source>
        <dbReference type="ARBA" id="ARBA00004141"/>
    </source>
</evidence>
<dbReference type="GO" id="GO:0016020">
    <property type="term" value="C:membrane"/>
    <property type="evidence" value="ECO:0007669"/>
    <property type="project" value="UniProtKB-SubCell"/>
</dbReference>
<feature type="transmembrane region" description="Helical" evidence="5">
    <location>
        <begin position="397"/>
        <end position="417"/>
    </location>
</feature>
<proteinExistence type="predicted"/>
<dbReference type="InterPro" id="IPR039031">
    <property type="entry name" value="Mucolipin"/>
</dbReference>
<feature type="transmembrane region" description="Helical" evidence="5">
    <location>
        <begin position="238"/>
        <end position="261"/>
    </location>
</feature>
<dbReference type="PANTHER" id="PTHR12127">
    <property type="entry name" value="MUCOLIPIN"/>
    <property type="match status" value="1"/>
</dbReference>
<organism evidence="7 8">
    <name type="scientific">Blepharisma stoltei</name>
    <dbReference type="NCBI Taxonomy" id="1481888"/>
    <lineage>
        <taxon>Eukaryota</taxon>
        <taxon>Sar</taxon>
        <taxon>Alveolata</taxon>
        <taxon>Ciliophora</taxon>
        <taxon>Postciliodesmatophora</taxon>
        <taxon>Heterotrichea</taxon>
        <taxon>Heterotrichida</taxon>
        <taxon>Blepharismidae</taxon>
        <taxon>Blepharisma</taxon>
    </lineage>
</organism>
<feature type="transmembrane region" description="Helical" evidence="5">
    <location>
        <begin position="30"/>
        <end position="56"/>
    </location>
</feature>
<feature type="transmembrane region" description="Helical" evidence="5">
    <location>
        <begin position="429"/>
        <end position="450"/>
    </location>
</feature>
<feature type="domain" description="Polycystin cation channel PKD1/PKD2" evidence="6">
    <location>
        <begin position="322"/>
        <end position="456"/>
    </location>
</feature>
<evidence type="ECO:0000259" key="6">
    <source>
        <dbReference type="Pfam" id="PF08016"/>
    </source>
</evidence>
<reference evidence="7" key="1">
    <citation type="submission" date="2021-09" db="EMBL/GenBank/DDBJ databases">
        <authorList>
            <consortium name="AG Swart"/>
            <person name="Singh M."/>
            <person name="Singh A."/>
            <person name="Seah K."/>
            <person name="Emmerich C."/>
        </authorList>
    </citation>
    <scope>NUCLEOTIDE SEQUENCE</scope>
    <source>
        <strain evidence="7">ATCC30299</strain>
    </source>
</reference>
<evidence type="ECO:0000256" key="5">
    <source>
        <dbReference type="SAM" id="Phobius"/>
    </source>
</evidence>
<name>A0AAU9JJC6_9CILI</name>
<evidence type="ECO:0000256" key="2">
    <source>
        <dbReference type="ARBA" id="ARBA00022692"/>
    </source>
</evidence>
<keyword evidence="8" id="KW-1185">Reference proteome</keyword>
<sequence length="586" mass="68258">MKTPRKSVKPLKNLSLRDQLYMPPLEKYSVFGIFPWAMVIHLLLVLFASCQVVLIINSSALYSYSQLMLWNQLFLNKDVQGSDTSLSYTFTLFRINKLQSYVQETVEKYYDINSHAIDNYSFKYNEYGDKKPVKMFVKYSDREKAKDKHYSDEYDLTTNDLGPFEFVNLKDFLDLVSEFQLQFTLLHHLNPHVDTASTCYEWTISQIYQYTYHGTIEVFQEFDRGVCHSDSINVFEKYIWLDILVLILSLSSIVITMLYLFNRALLISRLKYNPRATMAYAWDSLSTKEKLHFIDLWILVTIFGNLCQLFGSLSAFIDEQNVLNIHEIFIGFGCFFSWITIIRYLEPAKNAYTIVHTMQRAFPILGPYMVGILPVFMAFSFLSICLFWETGLYSSPIWAMIVNFCMLNGDSLYFFISADYTANKIFGQLYIYAFLVFFICCIHNIFIAIIQDGFASLQTNPIKQGGDSDEEADTSSFFSALSKLKKKKNQDKEDEIDRVKKSRKAFRKILTGRVSGPINQDRTQTYLERMEREFEDIKKAISSLPDVIEPEPGHRVDRNALKERMNAMLSKDIMDYADMLLTTKVF</sequence>
<keyword evidence="2 5" id="KW-0812">Transmembrane</keyword>
<comment type="subcellular location">
    <subcellularLocation>
        <location evidence="1">Membrane</location>
        <topology evidence="1">Multi-pass membrane protein</topology>
    </subcellularLocation>
</comment>
<dbReference type="Proteomes" id="UP001162131">
    <property type="component" value="Unassembled WGS sequence"/>
</dbReference>
<gene>
    <name evidence="7" type="ORF">BSTOLATCC_MIC39593</name>
</gene>
<accession>A0AAU9JJC6</accession>
<dbReference type="Gene3D" id="1.10.287.70">
    <property type="match status" value="1"/>
</dbReference>